<dbReference type="SUPFAM" id="SSF53474">
    <property type="entry name" value="alpha/beta-Hydrolases"/>
    <property type="match status" value="1"/>
</dbReference>
<evidence type="ECO:0000313" key="4">
    <source>
        <dbReference type="Proteomes" id="UP000009096"/>
    </source>
</evidence>
<dbReference type="Pfam" id="PF20434">
    <property type="entry name" value="BD-FAE"/>
    <property type="match status" value="1"/>
</dbReference>
<feature type="domain" description="BD-FAE-like" evidence="2">
    <location>
        <begin position="30"/>
        <end position="142"/>
    </location>
</feature>
<dbReference type="PANTHER" id="PTHR48081">
    <property type="entry name" value="AB HYDROLASE SUPERFAMILY PROTEIN C4A8.06C"/>
    <property type="match status" value="1"/>
</dbReference>
<dbReference type="OrthoDB" id="433474at2759"/>
<dbReference type="InterPro" id="IPR029058">
    <property type="entry name" value="AB_hydrolase_fold"/>
</dbReference>
<dbReference type="EMBL" id="DS022259">
    <property type="protein sequence ID" value="EWG53414.1"/>
    <property type="molecule type" value="Genomic_DNA"/>
</dbReference>
<protein>
    <recommendedName>
        <fullName evidence="2">BD-FAE-like domain-containing protein</fullName>
    </recommendedName>
</protein>
<dbReference type="VEuPathDB" id="FungiDB:FVEG_17117"/>
<dbReference type="Proteomes" id="UP000009096">
    <property type="component" value="Chromosome 4"/>
</dbReference>
<dbReference type="PANTHER" id="PTHR48081:SF33">
    <property type="entry name" value="KYNURENINE FORMAMIDASE"/>
    <property type="match status" value="1"/>
</dbReference>
<keyword evidence="1" id="KW-0378">Hydrolase</keyword>
<evidence type="ECO:0000256" key="1">
    <source>
        <dbReference type="ARBA" id="ARBA00022801"/>
    </source>
</evidence>
<dbReference type="InterPro" id="IPR049492">
    <property type="entry name" value="BD-FAE-like_dom"/>
</dbReference>
<dbReference type="EMBL" id="CM000581">
    <property type="protein sequence ID" value="EWG53414.1"/>
    <property type="molecule type" value="Genomic_DNA"/>
</dbReference>
<dbReference type="Gene3D" id="3.40.50.1820">
    <property type="entry name" value="alpha/beta hydrolase"/>
    <property type="match status" value="1"/>
</dbReference>
<reference evidence="3 4" key="1">
    <citation type="journal article" date="2010" name="Nature">
        <title>Comparative genomics reveals mobile pathogenicity chromosomes in Fusarium.</title>
        <authorList>
            <person name="Ma L.J."/>
            <person name="van der Does H.C."/>
            <person name="Borkovich K.A."/>
            <person name="Coleman J.J."/>
            <person name="Daboussi M.J."/>
            <person name="Di Pietro A."/>
            <person name="Dufresne M."/>
            <person name="Freitag M."/>
            <person name="Grabherr M."/>
            <person name="Henrissat B."/>
            <person name="Houterman P.M."/>
            <person name="Kang S."/>
            <person name="Shim W.B."/>
            <person name="Woloshuk C."/>
            <person name="Xie X."/>
            <person name="Xu J.R."/>
            <person name="Antoniw J."/>
            <person name="Baker S.E."/>
            <person name="Bluhm B.H."/>
            <person name="Breakspear A."/>
            <person name="Brown D.W."/>
            <person name="Butchko R.A."/>
            <person name="Chapman S."/>
            <person name="Coulson R."/>
            <person name="Coutinho P.M."/>
            <person name="Danchin E.G."/>
            <person name="Diener A."/>
            <person name="Gale L.R."/>
            <person name="Gardiner D.M."/>
            <person name="Goff S."/>
            <person name="Hammond-Kosack K.E."/>
            <person name="Hilburn K."/>
            <person name="Hua-Van A."/>
            <person name="Jonkers W."/>
            <person name="Kazan K."/>
            <person name="Kodira C.D."/>
            <person name="Koehrsen M."/>
            <person name="Kumar L."/>
            <person name="Lee Y.H."/>
            <person name="Li L."/>
            <person name="Manners J.M."/>
            <person name="Miranda-Saavedra D."/>
            <person name="Mukherjee M."/>
            <person name="Park G."/>
            <person name="Park J."/>
            <person name="Park S.Y."/>
            <person name="Proctor R.H."/>
            <person name="Regev A."/>
            <person name="Ruiz-Roldan M.C."/>
            <person name="Sain D."/>
            <person name="Sakthikumar S."/>
            <person name="Sykes S."/>
            <person name="Schwartz D.C."/>
            <person name="Turgeon B.G."/>
            <person name="Wapinski I."/>
            <person name="Yoder O."/>
            <person name="Young S."/>
            <person name="Zeng Q."/>
            <person name="Zhou S."/>
            <person name="Galagan J."/>
            <person name="Cuomo C.A."/>
            <person name="Kistler H.C."/>
            <person name="Rep M."/>
        </authorList>
    </citation>
    <scope>NUCLEOTIDE SEQUENCE [LARGE SCALE GENOMIC DNA]</scope>
    <source>
        <strain evidence="4">M3125 / FGSC 7600</strain>
    </source>
</reference>
<dbReference type="GeneID" id="30073993"/>
<proteinExistence type="predicted"/>
<organism evidence="3 4">
    <name type="scientific">Gibberella moniliformis (strain M3125 / FGSC 7600)</name>
    <name type="common">Maize ear and stalk rot fungus</name>
    <name type="synonym">Fusarium verticillioides</name>
    <dbReference type="NCBI Taxonomy" id="334819"/>
    <lineage>
        <taxon>Eukaryota</taxon>
        <taxon>Fungi</taxon>
        <taxon>Dikarya</taxon>
        <taxon>Ascomycota</taxon>
        <taxon>Pezizomycotina</taxon>
        <taxon>Sordariomycetes</taxon>
        <taxon>Hypocreomycetidae</taxon>
        <taxon>Hypocreales</taxon>
        <taxon>Nectriaceae</taxon>
        <taxon>Fusarium</taxon>
        <taxon>Fusarium fujikuroi species complex</taxon>
    </lineage>
</organism>
<dbReference type="KEGG" id="fvr:FVEG_17117"/>
<dbReference type="InterPro" id="IPR050300">
    <property type="entry name" value="GDXG_lipolytic_enzyme"/>
</dbReference>
<sequence length="298" mass="32835">MSGKGIMIYLKLGYMKTKTFSYGLNPRHNLDIYYPANNPTGAGCPVFIYTYGGGFTRGDRASEDHLLYRNLGYFFAEKCGFIAVIPDYRLDPEARFPSGGQDIEMAVKWLIDNNDKIGGPQPRPLSMMRNSAGAVHLCTFLLHPSFAELRSKITGNSDTSPLRLKAAVFCSMPTSFRNPHPYRAPVLERYYGETVEQDCPLGLLEACDKNKNVSDAAPGVHFLLLYGSLDPEDEILGCNKEFIELSRSGKGSSGVELETQVMEGHNHISPPPALCTNVSREEVWGFNVAGFCNAAAQS</sequence>
<name>W7N016_GIBM7</name>
<evidence type="ECO:0000313" key="3">
    <source>
        <dbReference type="EMBL" id="EWG53414.1"/>
    </source>
</evidence>
<dbReference type="AlphaFoldDB" id="W7N016"/>
<dbReference type="RefSeq" id="XP_018759605.1">
    <property type="nucleotide sequence ID" value="XM_018906383.1"/>
</dbReference>
<evidence type="ECO:0000259" key="2">
    <source>
        <dbReference type="Pfam" id="PF20434"/>
    </source>
</evidence>
<keyword evidence="4" id="KW-1185">Reference proteome</keyword>
<accession>W7N016</accession>
<dbReference type="GO" id="GO:0016787">
    <property type="term" value="F:hydrolase activity"/>
    <property type="evidence" value="ECO:0007669"/>
    <property type="project" value="UniProtKB-KW"/>
</dbReference>
<gene>
    <name evidence="3" type="ORF">FVEG_17117</name>
</gene>